<keyword evidence="1" id="KW-0862">Zinc</keyword>
<feature type="compositionally biased region" description="Basic and acidic residues" evidence="2">
    <location>
        <begin position="356"/>
        <end position="365"/>
    </location>
</feature>
<feature type="region of interest" description="Disordered" evidence="2">
    <location>
        <begin position="269"/>
        <end position="299"/>
    </location>
</feature>
<feature type="binding site" evidence="1">
    <location>
        <position position="10"/>
    </location>
    <ligand>
        <name>Zn(2+)</name>
        <dbReference type="ChEBI" id="CHEBI:29105"/>
    </ligand>
</feature>
<dbReference type="SUPFAM" id="SSF57716">
    <property type="entry name" value="Glucocorticoid receptor-like (DNA-binding domain)"/>
    <property type="match status" value="1"/>
</dbReference>
<feature type="region of interest" description="Disordered" evidence="2">
    <location>
        <begin position="448"/>
        <end position="477"/>
    </location>
</feature>
<feature type="compositionally biased region" description="Low complexity" evidence="2">
    <location>
        <begin position="448"/>
        <end position="457"/>
    </location>
</feature>
<evidence type="ECO:0000259" key="3">
    <source>
        <dbReference type="PROSITE" id="PS51915"/>
    </source>
</evidence>
<gene>
    <name evidence="4" type="primary">LOC114345203</name>
</gene>
<feature type="binding site" evidence="1">
    <location>
        <position position="56"/>
    </location>
    <ligand>
        <name>Zn(2+)</name>
        <dbReference type="ChEBI" id="CHEBI:29105"/>
    </ligand>
</feature>
<feature type="region of interest" description="Disordered" evidence="2">
    <location>
        <begin position="212"/>
        <end position="239"/>
    </location>
</feature>
<feature type="binding site" evidence="1">
    <location>
        <position position="59"/>
    </location>
    <ligand>
        <name>Zn(2+)</name>
        <dbReference type="ChEBI" id="CHEBI:29105"/>
    </ligand>
</feature>
<feature type="region of interest" description="Disordered" evidence="2">
    <location>
        <begin position="517"/>
        <end position="574"/>
    </location>
</feature>
<proteinExistence type="predicted"/>
<dbReference type="GO" id="GO:0008270">
    <property type="term" value="F:zinc ion binding"/>
    <property type="evidence" value="ECO:0007669"/>
    <property type="project" value="UniProtKB-UniRule"/>
</dbReference>
<protein>
    <submittedName>
        <fullName evidence="4">GPI-anchored protein pfl2 isoform X1</fullName>
    </submittedName>
</protein>
<evidence type="ECO:0000256" key="1">
    <source>
        <dbReference type="PROSITE-ProRule" id="PRU01263"/>
    </source>
</evidence>
<dbReference type="RefSeq" id="XP_028151820.1">
    <property type="nucleotide sequence ID" value="XM_028296019.1"/>
</dbReference>
<feature type="compositionally biased region" description="Basic and acidic residues" evidence="2">
    <location>
        <begin position="280"/>
        <end position="299"/>
    </location>
</feature>
<evidence type="ECO:0000256" key="2">
    <source>
        <dbReference type="SAM" id="MobiDB-lite"/>
    </source>
</evidence>
<feature type="domain" description="ZAD" evidence="3">
    <location>
        <begin position="8"/>
        <end position="83"/>
    </location>
</feature>
<sequence>MDTQDTANECRLCLSQKELVSVFDCDDSRSKKMKDLIFLTTGVEILEKDVISRKICANCSKVVVKMNEFRERSIRTDKYLKEKCIEHLKATKMKIPNTNITITTRKLPRKEKIDDSNDNDNHCQNELDESKKCESFQEKCIEHSRAMKMKIPNSNVTITARKLPRKEKLDDSNNDNDNHCQNELDESKKCENFQEKCIEHSRATKMKIPNSNVTITARKLPRKEKLDDSNNDDDNHCQNELDESKKCENFQEKCIEHSRAMKMKIPNSNVTITARKLPRKEKLDDSNNDNDNHCQNKLNESKKGESCQEKCIKHLTATKMKIPNTNVTITTKKLLRKEKLDDCNNNNDNLCQNESDESKKEENNRYSHNASIPRKVSVHKSVSELFLRHPNLKLRTDVLAFDVSPCVSLELDEVEKYCNDNNINLKLATERATRVNTARKKTTALNNKNISNWNSSSEANTSKDKIISPNNPENAQAPLKVSPISIRLGEDRNNFKVTPISIKLADDRAKFKIISDSSKRKRESSENTETITVTKQSKIKRRRLSSSDFTSDKDQTNPTLFETLGLKPSQPSSEQTNTYKCNICLSVQKNAKALKHHYREHFCCSFCKTRFRLVERRISHEKKCTVRHALNSKPYVKLTRVELINKYPLHSGNSVINKNSVDCNEVIVLSDDDEPVIKSTNVSNVSNSLVSKSNSGVLLGITHAQNSRSKVSRPEKQIKTANAVSVVTTESSSIEKGTNDGEAELGKITTYSPAKSNTFPKPPATVGTNDVLPQTDVSSNNAEVPPVQYSSTAIVRPDVKIKEDTLLNANNLNGSDITLLKELLKHAKGVESKSLKEPTPEDISRNGTMKNMFLQLALYRVPVNIRHGQHSVTFSKAETEINKEVTMWDDINPLSLLNRNANMDITNVSLNPSETVLVNSGQTNNPATLQRSVPVPVILNSAVSRMHQTLGIMLTPNTQYSKTHSSSQAQTIISSPNTPSQSSVTVTSPNGVRTVFSQSFTPNFLNNSNAHLLNSTNNTSPQNSNASSQQILPRTLNNEIVNNATNSSQKEFIPISNTSINSTNGVSHVFRSPGDLRTVVIDGKSVVIDSNIIGYQRLRGAPTQSNMQFIYSNSNNRQIAAPLLNNQRVILNATVANCTTTQNTVTSNNIQQNILNTTSLIPNTNISNNFSNFSVPQTPVVPPAPLLNNQCVILNATVANGNTTPSTGTSNDIQQNTLNTTSLIPNTNTSNNFSNFSVPQTPVVPPAPLLNNQCVILNATVANGNTTPSTVTSNDIQQNTLNTISLIPNTNTSHNFNTFRVPQTPVVPPAPLLNNQCVILNATVANGNTTPSTGTSNDIQQNTLNTTSLIPNTNTSNNFNTFRVPQTPVVPNNLTYSKPMIRVKNICDLK</sequence>
<feature type="compositionally biased region" description="Basic and acidic residues" evidence="2">
    <location>
        <begin position="223"/>
        <end position="239"/>
    </location>
</feature>
<feature type="compositionally biased region" description="Low complexity" evidence="2">
    <location>
        <begin position="971"/>
        <end position="986"/>
    </location>
</feature>
<feature type="region of interest" description="Disordered" evidence="2">
    <location>
        <begin position="964"/>
        <end position="986"/>
    </location>
</feature>
<feature type="region of interest" description="Disordered" evidence="2">
    <location>
        <begin position="346"/>
        <end position="367"/>
    </location>
</feature>
<feature type="binding site" evidence="1">
    <location>
        <position position="13"/>
    </location>
    <ligand>
        <name>Zn(2+)</name>
        <dbReference type="ChEBI" id="CHEBI:29105"/>
    </ligand>
</feature>
<accession>A0A6P7H7A4</accession>
<dbReference type="InParanoid" id="A0A6P7H7A4"/>
<dbReference type="Pfam" id="PF07776">
    <property type="entry name" value="zf-AD"/>
    <property type="match status" value="1"/>
</dbReference>
<feature type="region of interest" description="Disordered" evidence="2">
    <location>
        <begin position="158"/>
        <end position="182"/>
    </location>
</feature>
<dbReference type="Gene3D" id="3.40.1800.20">
    <property type="match status" value="1"/>
</dbReference>
<name>A0A6P7H7A4_DIAVI</name>
<organism evidence="4">
    <name type="scientific">Diabrotica virgifera virgifera</name>
    <name type="common">western corn rootworm</name>
    <dbReference type="NCBI Taxonomy" id="50390"/>
    <lineage>
        <taxon>Eukaryota</taxon>
        <taxon>Metazoa</taxon>
        <taxon>Ecdysozoa</taxon>
        <taxon>Arthropoda</taxon>
        <taxon>Hexapoda</taxon>
        <taxon>Insecta</taxon>
        <taxon>Pterygota</taxon>
        <taxon>Neoptera</taxon>
        <taxon>Endopterygota</taxon>
        <taxon>Coleoptera</taxon>
        <taxon>Polyphaga</taxon>
        <taxon>Cucujiformia</taxon>
        <taxon>Chrysomeloidea</taxon>
        <taxon>Chrysomelidae</taxon>
        <taxon>Galerucinae</taxon>
        <taxon>Diabroticina</taxon>
        <taxon>Diabroticites</taxon>
        <taxon>Diabrotica</taxon>
    </lineage>
</organism>
<dbReference type="PROSITE" id="PS51915">
    <property type="entry name" value="ZAD"/>
    <property type="match status" value="1"/>
</dbReference>
<feature type="compositionally biased region" description="Polar residues" evidence="2">
    <location>
        <begin position="527"/>
        <end position="536"/>
    </location>
</feature>
<keyword evidence="1" id="KW-0863">Zinc-finger</keyword>
<reference evidence="4" key="1">
    <citation type="submission" date="2025-08" db="UniProtKB">
        <authorList>
            <consortium name="RefSeq"/>
        </authorList>
    </citation>
    <scope>IDENTIFICATION</scope>
    <source>
        <tissue evidence="4">Whole insect</tissue>
    </source>
</reference>
<dbReference type="SMART" id="SM00868">
    <property type="entry name" value="zf-AD"/>
    <property type="match status" value="1"/>
</dbReference>
<evidence type="ECO:0000313" key="4">
    <source>
        <dbReference type="RefSeq" id="XP_028151820.1"/>
    </source>
</evidence>
<feature type="compositionally biased region" description="Basic and acidic residues" evidence="2">
    <location>
        <begin position="166"/>
        <end position="182"/>
    </location>
</feature>
<dbReference type="GO" id="GO:0005634">
    <property type="term" value="C:nucleus"/>
    <property type="evidence" value="ECO:0007669"/>
    <property type="project" value="InterPro"/>
</dbReference>
<keyword evidence="1" id="KW-0479">Metal-binding</keyword>
<dbReference type="InterPro" id="IPR012934">
    <property type="entry name" value="Znf_AD"/>
</dbReference>